<gene>
    <name evidence="1" type="ORF">STAS_07233</name>
</gene>
<proteinExistence type="predicted"/>
<organism evidence="1 2">
    <name type="scientific">Striga asiatica</name>
    <name type="common">Asiatic witchweed</name>
    <name type="synonym">Buchnera asiatica</name>
    <dbReference type="NCBI Taxonomy" id="4170"/>
    <lineage>
        <taxon>Eukaryota</taxon>
        <taxon>Viridiplantae</taxon>
        <taxon>Streptophyta</taxon>
        <taxon>Embryophyta</taxon>
        <taxon>Tracheophyta</taxon>
        <taxon>Spermatophyta</taxon>
        <taxon>Magnoliopsida</taxon>
        <taxon>eudicotyledons</taxon>
        <taxon>Gunneridae</taxon>
        <taxon>Pentapetalae</taxon>
        <taxon>asterids</taxon>
        <taxon>lamiids</taxon>
        <taxon>Lamiales</taxon>
        <taxon>Orobanchaceae</taxon>
        <taxon>Buchnereae</taxon>
        <taxon>Striga</taxon>
    </lineage>
</organism>
<evidence type="ECO:0000313" key="1">
    <source>
        <dbReference type="EMBL" id="GER31241.1"/>
    </source>
</evidence>
<dbReference type="EMBL" id="BKCP01004439">
    <property type="protein sequence ID" value="GER31241.1"/>
    <property type="molecule type" value="Genomic_DNA"/>
</dbReference>
<dbReference type="AlphaFoldDB" id="A0A5A7PES3"/>
<name>A0A5A7PES3_STRAF</name>
<comment type="caution">
    <text evidence="1">The sequence shown here is derived from an EMBL/GenBank/DDBJ whole genome shotgun (WGS) entry which is preliminary data.</text>
</comment>
<dbReference type="Proteomes" id="UP000325081">
    <property type="component" value="Unassembled WGS sequence"/>
</dbReference>
<protein>
    <submittedName>
        <fullName evidence="1">Tetratricopeptide repeat protein</fullName>
    </submittedName>
</protein>
<evidence type="ECO:0000313" key="2">
    <source>
        <dbReference type="Proteomes" id="UP000325081"/>
    </source>
</evidence>
<keyword evidence="2" id="KW-1185">Reference proteome</keyword>
<accession>A0A5A7PES3</accession>
<reference evidence="2" key="1">
    <citation type="journal article" date="2019" name="Curr. Biol.">
        <title>Genome Sequence of Striga asiatica Provides Insight into the Evolution of Plant Parasitism.</title>
        <authorList>
            <person name="Yoshida S."/>
            <person name="Kim S."/>
            <person name="Wafula E.K."/>
            <person name="Tanskanen J."/>
            <person name="Kim Y.M."/>
            <person name="Honaas L."/>
            <person name="Yang Z."/>
            <person name="Spallek T."/>
            <person name="Conn C.E."/>
            <person name="Ichihashi Y."/>
            <person name="Cheong K."/>
            <person name="Cui S."/>
            <person name="Der J.P."/>
            <person name="Gundlach H."/>
            <person name="Jiao Y."/>
            <person name="Hori C."/>
            <person name="Ishida J.K."/>
            <person name="Kasahara H."/>
            <person name="Kiba T."/>
            <person name="Kim M.S."/>
            <person name="Koo N."/>
            <person name="Laohavisit A."/>
            <person name="Lee Y.H."/>
            <person name="Lumba S."/>
            <person name="McCourt P."/>
            <person name="Mortimer J.C."/>
            <person name="Mutuku J.M."/>
            <person name="Nomura T."/>
            <person name="Sasaki-Sekimoto Y."/>
            <person name="Seto Y."/>
            <person name="Wang Y."/>
            <person name="Wakatake T."/>
            <person name="Sakakibara H."/>
            <person name="Demura T."/>
            <person name="Yamaguchi S."/>
            <person name="Yoneyama K."/>
            <person name="Manabe R.I."/>
            <person name="Nelson D.C."/>
            <person name="Schulman A.H."/>
            <person name="Timko M.P."/>
            <person name="dePamphilis C.W."/>
            <person name="Choi D."/>
            <person name="Shirasu K."/>
        </authorList>
    </citation>
    <scope>NUCLEOTIDE SEQUENCE [LARGE SCALE GENOMIC DNA]</scope>
    <source>
        <strain evidence="2">cv. UVA1</strain>
    </source>
</reference>
<sequence>MAAFSASVLVTKYGPPKIPCLLTNSTSVQQLSSIRPDGPGVAPRNAAERLEVYTTRLTVLASMQACRMACRPVVTRLIFTSSGSDSWKSSGWATWKSPIHPSIAGLKVSGLSRSALKICSLSEAPATIDKVHIPIKTAREDLTEPGKSGHTKGPCIQLGTTLTTSNPCFSPKSRAALSVSVFETQYELPYPPELLTKSTSLQKPSSTKLPEPISRAATTVDALDVYTTRLTVLESRDACNMPSVALTDSSVMDCSVC</sequence>